<dbReference type="PANTHER" id="PTHR43065:SF42">
    <property type="entry name" value="TWO-COMPONENT SENSOR PPRA"/>
    <property type="match status" value="1"/>
</dbReference>
<feature type="domain" description="Histidine kinase" evidence="2">
    <location>
        <begin position="193"/>
        <end position="237"/>
    </location>
</feature>
<name>A0A0F9D740_9ZZZZ</name>
<dbReference type="InterPro" id="IPR008921">
    <property type="entry name" value="DNA_pol3_clamp-load_cplx_C"/>
</dbReference>
<dbReference type="PROSITE" id="PS50109">
    <property type="entry name" value="HIS_KIN"/>
    <property type="match status" value="1"/>
</dbReference>
<dbReference type="InterPro" id="IPR005467">
    <property type="entry name" value="His_kinase_dom"/>
</dbReference>
<reference evidence="3" key="1">
    <citation type="journal article" date="2015" name="Nature">
        <title>Complex archaea that bridge the gap between prokaryotes and eukaryotes.</title>
        <authorList>
            <person name="Spang A."/>
            <person name="Saw J.H."/>
            <person name="Jorgensen S.L."/>
            <person name="Zaremba-Niedzwiedzka K."/>
            <person name="Martijn J."/>
            <person name="Lind A.E."/>
            <person name="van Eijk R."/>
            <person name="Schleper C."/>
            <person name="Guy L."/>
            <person name="Ettema T.J."/>
        </authorList>
    </citation>
    <scope>NUCLEOTIDE SEQUENCE</scope>
</reference>
<evidence type="ECO:0000313" key="3">
    <source>
        <dbReference type="EMBL" id="KKL07908.1"/>
    </source>
</evidence>
<dbReference type="Gene3D" id="1.20.272.10">
    <property type="match status" value="1"/>
</dbReference>
<feature type="compositionally biased region" description="Low complexity" evidence="1">
    <location>
        <begin position="102"/>
        <end position="113"/>
    </location>
</feature>
<dbReference type="SUPFAM" id="SSF48019">
    <property type="entry name" value="post-AAA+ oligomerization domain-like"/>
    <property type="match status" value="1"/>
</dbReference>
<dbReference type="InterPro" id="IPR003594">
    <property type="entry name" value="HATPase_dom"/>
</dbReference>
<dbReference type="EMBL" id="LAZR01043099">
    <property type="protein sequence ID" value="KKL07908.1"/>
    <property type="molecule type" value="Genomic_DNA"/>
</dbReference>
<dbReference type="GO" id="GO:0003677">
    <property type="term" value="F:DNA binding"/>
    <property type="evidence" value="ECO:0007669"/>
    <property type="project" value="InterPro"/>
</dbReference>
<dbReference type="AlphaFoldDB" id="A0A0F9D740"/>
<dbReference type="Gene3D" id="3.30.565.10">
    <property type="entry name" value="Histidine kinase-like ATPase, C-terminal domain"/>
    <property type="match status" value="1"/>
</dbReference>
<evidence type="ECO:0000256" key="1">
    <source>
        <dbReference type="SAM" id="MobiDB-lite"/>
    </source>
</evidence>
<accession>A0A0F9D740</accession>
<comment type="caution">
    <text evidence="3">The sequence shown here is derived from an EMBL/GenBank/DDBJ whole genome shotgun (WGS) entry which is preliminary data.</text>
</comment>
<dbReference type="SUPFAM" id="SSF55874">
    <property type="entry name" value="ATPase domain of HSP90 chaperone/DNA topoisomerase II/histidine kinase"/>
    <property type="match status" value="1"/>
</dbReference>
<dbReference type="Pfam" id="PF02518">
    <property type="entry name" value="HATPase_c"/>
    <property type="match status" value="1"/>
</dbReference>
<dbReference type="PANTHER" id="PTHR43065">
    <property type="entry name" value="SENSOR HISTIDINE KINASE"/>
    <property type="match status" value="1"/>
</dbReference>
<dbReference type="GO" id="GO:0016772">
    <property type="term" value="F:transferase activity, transferring phosphorus-containing groups"/>
    <property type="evidence" value="ECO:0007669"/>
    <property type="project" value="InterPro"/>
</dbReference>
<sequence length="471" mass="50409">AQFMRDLIAHLRHLVVIQTIGEVPDSFSVTADQTDRLEAQAKQIPQAEAVRAIDLVSAALAAVKGGSDARTQLELALLKAARPQADASTEALLARIDQLERTAATDTTRTPADSNPGTPAASSADQGAPDPQPAPDEPAEPAAADSGAESKAAGLGLEEVEALWPAVLDRVRSMEGGAMLGALLTEAQPVGFEDDRLVLEVADNGEGIPPEVQSRIFDPFFTTKEVGMGTGMGLAVVYAVRSNSSSRAVDAELALIRVAGEPCTLEELEAYYGSDPDRKALARLWFNAAIALYTTEFSSAAEPLPIVGDSEEAIPPPGQPWESLQAAEELLQKYDEELTQLHEAAEIGGPARYPIDFGPGVDLPLPPIIEFRNAAQLLALQSHVRAHRGNARGAAKSILAIFMLADSLEPEPIVISQYLRVGLTRMGAEALQEQLTTTVFADEDLDRFQAHLRSIDYRRGMHRAMIGDRAF</sequence>
<dbReference type="InterPro" id="IPR004358">
    <property type="entry name" value="Sig_transdc_His_kin-like_C"/>
</dbReference>
<feature type="non-terminal residue" evidence="3">
    <location>
        <position position="1"/>
    </location>
</feature>
<dbReference type="PRINTS" id="PR00344">
    <property type="entry name" value="BCTRLSENSOR"/>
</dbReference>
<feature type="compositionally biased region" description="Low complexity" evidence="1">
    <location>
        <begin position="140"/>
        <end position="152"/>
    </location>
</feature>
<dbReference type="InterPro" id="IPR036890">
    <property type="entry name" value="HATPase_C_sf"/>
</dbReference>
<evidence type="ECO:0000259" key="2">
    <source>
        <dbReference type="PROSITE" id="PS50109"/>
    </source>
</evidence>
<organism evidence="3">
    <name type="scientific">marine sediment metagenome</name>
    <dbReference type="NCBI Taxonomy" id="412755"/>
    <lineage>
        <taxon>unclassified sequences</taxon>
        <taxon>metagenomes</taxon>
        <taxon>ecological metagenomes</taxon>
    </lineage>
</organism>
<feature type="region of interest" description="Disordered" evidence="1">
    <location>
        <begin position="102"/>
        <end position="152"/>
    </location>
</feature>
<protein>
    <recommendedName>
        <fullName evidence="2">Histidine kinase domain-containing protein</fullName>
    </recommendedName>
</protein>
<feature type="non-terminal residue" evidence="3">
    <location>
        <position position="471"/>
    </location>
</feature>
<dbReference type="GO" id="GO:0006260">
    <property type="term" value="P:DNA replication"/>
    <property type="evidence" value="ECO:0007669"/>
    <property type="project" value="InterPro"/>
</dbReference>
<gene>
    <name evidence="3" type="ORF">LCGC14_2581260</name>
</gene>
<proteinExistence type="predicted"/>